<dbReference type="Pfam" id="PF25780">
    <property type="entry name" value="TPR_IPO5"/>
    <property type="match status" value="1"/>
</dbReference>
<accession>A0A9P6LTV5</accession>
<dbReference type="SMART" id="SM01349">
    <property type="entry name" value="TOG"/>
    <property type="match status" value="1"/>
</dbReference>
<dbReference type="AlphaFoldDB" id="A0A9P6LTV5"/>
<keyword evidence="3" id="KW-0813">Transport</keyword>
<evidence type="ECO:0000256" key="6">
    <source>
        <dbReference type="ARBA" id="ARBA00022927"/>
    </source>
</evidence>
<organism evidence="9 10">
    <name type="scientific">Modicella reniformis</name>
    <dbReference type="NCBI Taxonomy" id="1440133"/>
    <lineage>
        <taxon>Eukaryota</taxon>
        <taxon>Fungi</taxon>
        <taxon>Fungi incertae sedis</taxon>
        <taxon>Mucoromycota</taxon>
        <taxon>Mortierellomycotina</taxon>
        <taxon>Mortierellomycetes</taxon>
        <taxon>Mortierellales</taxon>
        <taxon>Mortierellaceae</taxon>
        <taxon>Modicella</taxon>
    </lineage>
</organism>
<evidence type="ECO:0000256" key="7">
    <source>
        <dbReference type="ARBA" id="ARBA00023242"/>
    </source>
</evidence>
<keyword evidence="10" id="KW-1185">Reference proteome</keyword>
<dbReference type="InterPro" id="IPR041389">
    <property type="entry name" value="Importin_rep_6"/>
</dbReference>
<dbReference type="Pfam" id="PF18829">
    <property type="entry name" value="Importin_rep_6"/>
    <property type="match status" value="1"/>
</dbReference>
<proteinExistence type="predicted"/>
<evidence type="ECO:0000256" key="2">
    <source>
        <dbReference type="ARBA" id="ARBA00004496"/>
    </source>
</evidence>
<dbReference type="Pfam" id="PF25574">
    <property type="entry name" value="TPR_IMB1"/>
    <property type="match status" value="1"/>
</dbReference>
<dbReference type="GO" id="GO:0005737">
    <property type="term" value="C:cytoplasm"/>
    <property type="evidence" value="ECO:0007669"/>
    <property type="project" value="UniProtKB-SubCell"/>
</dbReference>
<dbReference type="Gene3D" id="1.25.10.10">
    <property type="entry name" value="Leucine-rich Repeat Variant"/>
    <property type="match status" value="1"/>
</dbReference>
<evidence type="ECO:0000256" key="1">
    <source>
        <dbReference type="ARBA" id="ARBA00004123"/>
    </source>
</evidence>
<dbReference type="GO" id="GO:0006606">
    <property type="term" value="P:protein import into nucleus"/>
    <property type="evidence" value="ECO:0007669"/>
    <property type="project" value="InterPro"/>
</dbReference>
<reference evidence="9" key="1">
    <citation type="journal article" date="2020" name="Fungal Divers.">
        <title>Resolving the Mortierellaceae phylogeny through synthesis of multi-gene phylogenetics and phylogenomics.</title>
        <authorList>
            <person name="Vandepol N."/>
            <person name="Liber J."/>
            <person name="Desiro A."/>
            <person name="Na H."/>
            <person name="Kennedy M."/>
            <person name="Barry K."/>
            <person name="Grigoriev I.V."/>
            <person name="Miller A.N."/>
            <person name="O'Donnell K."/>
            <person name="Stajich J.E."/>
            <person name="Bonito G."/>
        </authorList>
    </citation>
    <scope>NUCLEOTIDE SEQUENCE</scope>
    <source>
        <strain evidence="9">MES-2147</strain>
    </source>
</reference>
<evidence type="ECO:0000256" key="5">
    <source>
        <dbReference type="ARBA" id="ARBA00022737"/>
    </source>
</evidence>
<comment type="caution">
    <text evidence="9">The sequence shown here is derived from an EMBL/GenBank/DDBJ whole genome shotgun (WGS) entry which is preliminary data.</text>
</comment>
<dbReference type="Proteomes" id="UP000749646">
    <property type="component" value="Unassembled WGS sequence"/>
</dbReference>
<evidence type="ECO:0000259" key="8">
    <source>
        <dbReference type="SMART" id="SM01349"/>
    </source>
</evidence>
<dbReference type="SUPFAM" id="SSF48371">
    <property type="entry name" value="ARM repeat"/>
    <property type="match status" value="1"/>
</dbReference>
<dbReference type="InterPro" id="IPR057672">
    <property type="entry name" value="TPR_IPO4/5"/>
</dbReference>
<keyword evidence="4" id="KW-0963">Cytoplasm</keyword>
<keyword evidence="6" id="KW-0653">Protein transport</keyword>
<dbReference type="InterPro" id="IPR016024">
    <property type="entry name" value="ARM-type_fold"/>
</dbReference>
<evidence type="ECO:0000256" key="4">
    <source>
        <dbReference type="ARBA" id="ARBA00022490"/>
    </source>
</evidence>
<dbReference type="InterPro" id="IPR058584">
    <property type="entry name" value="IMB1_TNPO1-like_TPR"/>
</dbReference>
<dbReference type="Pfam" id="PF18816">
    <property type="entry name" value="Importin_rep_5"/>
    <property type="match status" value="1"/>
</dbReference>
<name>A0A9P6LTV5_9FUNG</name>
<dbReference type="OrthoDB" id="543373at2759"/>
<dbReference type="InterPro" id="IPR011989">
    <property type="entry name" value="ARM-like"/>
</dbReference>
<dbReference type="InterPro" id="IPR040928">
    <property type="entry name" value="Importin_rep_5"/>
</dbReference>
<dbReference type="InterPro" id="IPR034085">
    <property type="entry name" value="TOG"/>
</dbReference>
<evidence type="ECO:0000313" key="10">
    <source>
        <dbReference type="Proteomes" id="UP000749646"/>
    </source>
</evidence>
<keyword evidence="7" id="KW-0539">Nucleus</keyword>
<evidence type="ECO:0000256" key="3">
    <source>
        <dbReference type="ARBA" id="ARBA00022448"/>
    </source>
</evidence>
<sequence length="969" mass="108037">MARASNGKDGQTWPEILPALFECAKSTSSDLRESAYMIFAAVPSLIATQPVESMKAHFTESLKDDDIHVRLATTKAVVAYMLDTDHTTRNALMPLMSSMLDTLSALLTAQEEPGLVEGLTVMIELAEHSPRLFRQVLIILLPFLLGIVKNAKELEDRTRQSALEMLLTLAECAPNSIRKLPDFAANLVPVTLEMMTEIEDDEEWYNADDLDEEDPEENHVVGEHAMDRLARALGGKAMLPICFVYIPRMLANNEDWKSRRAALMALSGIAEGCARIMEAELGKIIQMILPFLRDSHPRVRYAACHAVGQMATDFTGVIQKNHHAIVLSNLIPVMDDAPFPRVRAHAAAALVNFCEAAEKRTLEPYLDAIFERLLSLLNTGTTYVQEQAITTIATVADSAEERFVKYYSNIMPLLMDVLRQATSREYRLLRGKAMECASLIALAVGKEVFEPHAQEFVKLLAQTQTSINEADDPQVSYLLASWARLCKVLGKDFVPYLDIVMPPLLASAQLKPDLAVVDPDDDIESKYSSEDGWEFVGVDGQQIGIKTTVLEEKCTAVEMLICYARELGSGFKPYVEKVRDIVVPLLKFYFHDGTRHAAAATLPQLVNCAKQADVGQDYLLSFWHGMCVKLLEAMTNETDLSFLYQLYVSFYECLDFMGPGPSMTPELLEVFTRATQTQLKEMYKLVRQREEAKAKAMLEAENGVESREEEITEESVLGEISRAFHSVLKMHGVAYMSHFKSLESVIMTYLGDPSPVARQWALCVLDDFVEFTGPSSWPIMVPFLPQVFESVLNVAPDVRQAACYGLGLCGQYGGPQYAEVCSAALTLLFQVIHEENSRELENVYATENAISAVAKICKFNSSHFDVRTVLPSWVQTLPIVNDEAEAPLTYTYLLDLMEEQHVAVLGNVPHLVTVMVEALVSGVVPEPLTARMVIILKAVLSTLDSTNRTTIWNNIDPEKRKTLKDLNYL</sequence>
<gene>
    <name evidence="9" type="ORF">BGZ65_011271</name>
</gene>
<dbReference type="InterPro" id="IPR041653">
    <property type="entry name" value="Importin_rep_4"/>
</dbReference>
<dbReference type="InterPro" id="IPR040122">
    <property type="entry name" value="Importin_beta"/>
</dbReference>
<dbReference type="EMBL" id="JAAAHW010009549">
    <property type="protein sequence ID" value="KAF9939192.1"/>
    <property type="molecule type" value="Genomic_DNA"/>
</dbReference>
<evidence type="ECO:0000313" key="9">
    <source>
        <dbReference type="EMBL" id="KAF9939192.1"/>
    </source>
</evidence>
<feature type="domain" description="TOG" evidence="8">
    <location>
        <begin position="238"/>
        <end position="476"/>
    </location>
</feature>
<protein>
    <recommendedName>
        <fullName evidence="8">TOG domain-containing protein</fullName>
    </recommendedName>
</protein>
<comment type="subcellular location">
    <subcellularLocation>
        <location evidence="2">Cytoplasm</location>
    </subcellularLocation>
    <subcellularLocation>
        <location evidence="1">Nucleus</location>
    </subcellularLocation>
</comment>
<keyword evidence="5" id="KW-0677">Repeat</keyword>
<dbReference type="PANTHER" id="PTHR10527">
    <property type="entry name" value="IMPORTIN BETA"/>
    <property type="match status" value="1"/>
</dbReference>
<dbReference type="Pfam" id="PF18808">
    <property type="entry name" value="Importin_rep_4"/>
    <property type="match status" value="1"/>
</dbReference>
<dbReference type="GO" id="GO:0005634">
    <property type="term" value="C:nucleus"/>
    <property type="evidence" value="ECO:0007669"/>
    <property type="project" value="UniProtKB-SubCell"/>
</dbReference>